<sequence>MHSTTLMVADSRFLKAREAVTQALASQSGTTQDISADVALKAALDAYAIPSEFWHTGGGCTARYVAFGPDGHSSEHQLHIAITDDASVDHPVAHHSGWLAMWYGPEFDGYADNELYNRESSLTNPTLADMAHDSASCARAIRDWFDGSATQWISNEVSLEGIAGPYRGQTRPEHWNGYCAPRFTRAVMRKICADTQTAHRAGHWNAPAHFEGDTVVIVTPHGRAEVLPDQDGYYRPGAFLWPWTEYTDRDTAEINEFVRTLRWSYERETDSWTVLAADHGWRVKVIGVLPTPSPQKAPHVADALYNTLHEAALSSYQVTANGPGDAAAAVRAHFATTRADRDPDDTVVTFDLPGVHLPMPHP</sequence>
<keyword evidence="2" id="KW-1185">Reference proteome</keyword>
<name>A0ABT6AEW5_9ACTN</name>
<evidence type="ECO:0000313" key="1">
    <source>
        <dbReference type="EMBL" id="MDF3303192.1"/>
    </source>
</evidence>
<evidence type="ECO:0000313" key="2">
    <source>
        <dbReference type="Proteomes" id="UP001221150"/>
    </source>
</evidence>
<comment type="caution">
    <text evidence="1">The sequence shown here is derived from an EMBL/GenBank/DDBJ whole genome shotgun (WGS) entry which is preliminary data.</text>
</comment>
<organism evidence="1 2">
    <name type="scientific">Streptomyces tropicalis</name>
    <dbReference type="NCBI Taxonomy" id="3034234"/>
    <lineage>
        <taxon>Bacteria</taxon>
        <taxon>Bacillati</taxon>
        <taxon>Actinomycetota</taxon>
        <taxon>Actinomycetes</taxon>
        <taxon>Kitasatosporales</taxon>
        <taxon>Streptomycetaceae</taxon>
        <taxon>Streptomyces</taxon>
    </lineage>
</organism>
<accession>A0ABT6AEW5</accession>
<proteinExistence type="predicted"/>
<dbReference type="EMBL" id="JARJBB010000048">
    <property type="protein sequence ID" value="MDF3303192.1"/>
    <property type="molecule type" value="Genomic_DNA"/>
</dbReference>
<reference evidence="1 2" key="1">
    <citation type="submission" date="2023-03" db="EMBL/GenBank/DDBJ databases">
        <title>Draft genome sequence of Streptomyces sp. K1PA1 isolated from peat swamp forest in Thailand.</title>
        <authorList>
            <person name="Klaysubun C."/>
            <person name="Duangmal K."/>
        </authorList>
    </citation>
    <scope>NUCLEOTIDE SEQUENCE [LARGE SCALE GENOMIC DNA]</scope>
    <source>
        <strain evidence="1 2">K1PA1</strain>
    </source>
</reference>
<dbReference type="RefSeq" id="WP_276112731.1">
    <property type="nucleotide sequence ID" value="NZ_JARJBB010000048.1"/>
</dbReference>
<gene>
    <name evidence="1" type="ORF">P3H78_32225</name>
</gene>
<dbReference type="Proteomes" id="UP001221150">
    <property type="component" value="Unassembled WGS sequence"/>
</dbReference>
<protein>
    <submittedName>
        <fullName evidence="1">Uncharacterized protein</fullName>
    </submittedName>
</protein>